<accession>A0A316HK14</accession>
<gene>
    <name evidence="1" type="ORF">C8D88_12724</name>
</gene>
<comment type="caution">
    <text evidence="1">The sequence shown here is derived from an EMBL/GenBank/DDBJ whole genome shotgun (WGS) entry which is preliminary data.</text>
</comment>
<reference evidence="1 2" key="1">
    <citation type="submission" date="2018-05" db="EMBL/GenBank/DDBJ databases">
        <title>Genomic Encyclopedia of Type Strains, Phase IV (KMG-IV): sequencing the most valuable type-strain genomes for metagenomic binning, comparative biology and taxonomic classification.</title>
        <authorList>
            <person name="Goeker M."/>
        </authorList>
    </citation>
    <scope>NUCLEOTIDE SEQUENCE [LARGE SCALE GENOMIC DNA]</scope>
    <source>
        <strain evidence="1 2">DSM 45480</strain>
    </source>
</reference>
<protein>
    <submittedName>
        <fullName evidence="1">Uncharacterized protein</fullName>
    </submittedName>
</protein>
<dbReference type="AlphaFoldDB" id="A0A316HK14"/>
<dbReference type="Proteomes" id="UP000246005">
    <property type="component" value="Unassembled WGS sequence"/>
</dbReference>
<name>A0A316HK14_9PSEU</name>
<dbReference type="EMBL" id="QGHB01000027">
    <property type="protein sequence ID" value="PWK78585.1"/>
    <property type="molecule type" value="Genomic_DNA"/>
</dbReference>
<evidence type="ECO:0000313" key="2">
    <source>
        <dbReference type="Proteomes" id="UP000246005"/>
    </source>
</evidence>
<sequence>MRWSFSLAGSHDNSGSCFGRPGTDVPGLPAIIQPLDESGSASPPGLLEPACGFTPVWPAACGWRGRLCRVLSGARPDRWTRAAAPRFRVPPERACGFVPAWPWPCDWPLGAARAVGAHARPCRRMWVAVPHLQVRSNLPAGSRRPGLRGAVRRLGRAACCRGLSGGCAVAQPLNPNGSALLRGSAGTCPQVHSGLAMACGWPPRSCACCRALVSDARASNCWARVTVPHLRARPNLPAGSLRPSFSARWPPGCSACCRSPVSVAR</sequence>
<evidence type="ECO:0000313" key="1">
    <source>
        <dbReference type="EMBL" id="PWK78585.1"/>
    </source>
</evidence>
<organism evidence="1 2">
    <name type="scientific">Lentzea atacamensis</name>
    <dbReference type="NCBI Taxonomy" id="531938"/>
    <lineage>
        <taxon>Bacteria</taxon>
        <taxon>Bacillati</taxon>
        <taxon>Actinomycetota</taxon>
        <taxon>Actinomycetes</taxon>
        <taxon>Pseudonocardiales</taxon>
        <taxon>Pseudonocardiaceae</taxon>
        <taxon>Lentzea</taxon>
    </lineage>
</organism>
<proteinExistence type="predicted"/>